<dbReference type="STRING" id="1121256.SAMN02746089_02529"/>
<dbReference type="EMBL" id="FQVH01000044">
    <property type="protein sequence ID" value="SHF77496.1"/>
    <property type="molecule type" value="Genomic_DNA"/>
</dbReference>
<proteinExistence type="predicted"/>
<gene>
    <name evidence="1" type="ORF">SAMN02746089_02529</name>
</gene>
<dbReference type="OrthoDB" id="1727183at2"/>
<evidence type="ECO:0000313" key="1">
    <source>
        <dbReference type="EMBL" id="SHF77496.1"/>
    </source>
</evidence>
<dbReference type="RefSeq" id="WP_073346116.1">
    <property type="nucleotide sequence ID" value="NZ_FQVH01000044.1"/>
</dbReference>
<dbReference type="InterPro" id="IPR017016">
    <property type="entry name" value="UCP033595"/>
</dbReference>
<accession>A0A1M5EE75</accession>
<dbReference type="Proteomes" id="UP000184088">
    <property type="component" value="Unassembled WGS sequence"/>
</dbReference>
<keyword evidence="2" id="KW-1185">Reference proteome</keyword>
<name>A0A1M5EE75_9THEO</name>
<sequence>MYKTDAKENLSYEYEMVENCVTLYVGDRLAVIPGFGIKITVIDSHGTEYSQVYEKISPYREKVEQLIARFANLALSPYHLWEVMDDIIEEYIVDFDLCASESIDTFLYKNVEVAI</sequence>
<dbReference type="AlphaFoldDB" id="A0A1M5EE75"/>
<dbReference type="Pfam" id="PF20124">
    <property type="entry name" value="DUF6514"/>
    <property type="match status" value="1"/>
</dbReference>
<reference evidence="1 2" key="1">
    <citation type="submission" date="2016-11" db="EMBL/GenBank/DDBJ databases">
        <authorList>
            <person name="Jaros S."/>
            <person name="Januszkiewicz K."/>
            <person name="Wedrychowicz H."/>
        </authorList>
    </citation>
    <scope>NUCLEOTIDE SEQUENCE [LARGE SCALE GENOMIC DNA]</scope>
    <source>
        <strain evidence="1 2">DSM 17918</strain>
    </source>
</reference>
<protein>
    <submittedName>
        <fullName evidence="1">Uncharacterized protein</fullName>
    </submittedName>
</protein>
<organism evidence="1 2">
    <name type="scientific">Caldanaerobius fijiensis DSM 17918</name>
    <dbReference type="NCBI Taxonomy" id="1121256"/>
    <lineage>
        <taxon>Bacteria</taxon>
        <taxon>Bacillati</taxon>
        <taxon>Bacillota</taxon>
        <taxon>Clostridia</taxon>
        <taxon>Thermoanaerobacterales</taxon>
        <taxon>Thermoanaerobacteraceae</taxon>
        <taxon>Caldanaerobius</taxon>
    </lineage>
</organism>
<evidence type="ECO:0000313" key="2">
    <source>
        <dbReference type="Proteomes" id="UP000184088"/>
    </source>
</evidence>